<dbReference type="InterPro" id="IPR002312">
    <property type="entry name" value="Asp/Asn-tRNA-synth_IIb"/>
</dbReference>
<dbReference type="InterPro" id="IPR004522">
    <property type="entry name" value="Asn-tRNA-ligase"/>
</dbReference>
<dbReference type="SUPFAM" id="SSF55681">
    <property type="entry name" value="Class II aaRS and biotin synthetases"/>
    <property type="match status" value="1"/>
</dbReference>
<evidence type="ECO:0000256" key="9">
    <source>
        <dbReference type="ARBA" id="ARBA00068798"/>
    </source>
</evidence>
<reference evidence="11" key="1">
    <citation type="submission" date="2022-07" db="EMBL/GenBank/DDBJ databases">
        <title>Phylogenomic reconstructions and comparative analyses of Kickxellomycotina fungi.</title>
        <authorList>
            <person name="Reynolds N.K."/>
            <person name="Stajich J.E."/>
            <person name="Barry K."/>
            <person name="Grigoriev I.V."/>
            <person name="Crous P."/>
            <person name="Smith M.E."/>
        </authorList>
    </citation>
    <scope>NUCLEOTIDE SEQUENCE</scope>
    <source>
        <strain evidence="11">RSA 567</strain>
    </source>
</reference>
<dbReference type="PRINTS" id="PR01042">
    <property type="entry name" value="TRNASYNTHASP"/>
</dbReference>
<dbReference type="NCBIfam" id="TIGR00457">
    <property type="entry name" value="asnS"/>
    <property type="match status" value="1"/>
</dbReference>
<dbReference type="GO" id="GO:0005524">
    <property type="term" value="F:ATP binding"/>
    <property type="evidence" value="ECO:0007669"/>
    <property type="project" value="UniProtKB-KW"/>
</dbReference>
<dbReference type="InterPro" id="IPR004364">
    <property type="entry name" value="Aa-tRNA-synt_II"/>
</dbReference>
<evidence type="ECO:0000256" key="1">
    <source>
        <dbReference type="ARBA" id="ARBA00008226"/>
    </source>
</evidence>
<organism evidence="11 12">
    <name type="scientific">Dimargaris verticillata</name>
    <dbReference type="NCBI Taxonomy" id="2761393"/>
    <lineage>
        <taxon>Eukaryota</taxon>
        <taxon>Fungi</taxon>
        <taxon>Fungi incertae sedis</taxon>
        <taxon>Zoopagomycota</taxon>
        <taxon>Kickxellomycotina</taxon>
        <taxon>Dimargaritomycetes</taxon>
        <taxon>Dimargaritales</taxon>
        <taxon>Dimargaritaceae</taxon>
        <taxon>Dimargaris</taxon>
    </lineage>
</organism>
<evidence type="ECO:0000256" key="6">
    <source>
        <dbReference type="ARBA" id="ARBA00022917"/>
    </source>
</evidence>
<evidence type="ECO:0000256" key="4">
    <source>
        <dbReference type="ARBA" id="ARBA00022741"/>
    </source>
</evidence>
<dbReference type="InterPro" id="IPR012340">
    <property type="entry name" value="NA-bd_OB-fold"/>
</dbReference>
<dbReference type="EMBL" id="JANBQB010000442">
    <property type="protein sequence ID" value="KAJ1976318.1"/>
    <property type="molecule type" value="Genomic_DNA"/>
</dbReference>
<keyword evidence="7" id="KW-0030">Aminoacyl-tRNA synthetase</keyword>
<evidence type="ECO:0000256" key="3">
    <source>
        <dbReference type="ARBA" id="ARBA00022598"/>
    </source>
</evidence>
<feature type="domain" description="Aminoacyl-transfer RNA synthetases class-II family profile" evidence="10">
    <location>
        <begin position="217"/>
        <end position="540"/>
    </location>
</feature>
<dbReference type="PROSITE" id="PS50862">
    <property type="entry name" value="AA_TRNA_LIGASE_II"/>
    <property type="match status" value="1"/>
</dbReference>
<comment type="caution">
    <text evidence="11">The sequence shown here is derived from an EMBL/GenBank/DDBJ whole genome shotgun (WGS) entry which is preliminary data.</text>
</comment>
<dbReference type="SUPFAM" id="SSF50249">
    <property type="entry name" value="Nucleic acid-binding proteins"/>
    <property type="match status" value="1"/>
</dbReference>
<dbReference type="CDD" id="cd04318">
    <property type="entry name" value="EcAsnRS_like_N"/>
    <property type="match status" value="1"/>
</dbReference>
<evidence type="ECO:0000256" key="7">
    <source>
        <dbReference type="ARBA" id="ARBA00023146"/>
    </source>
</evidence>
<protein>
    <recommendedName>
        <fullName evidence="9">Asparagine--tRNA ligase, mitochondrial</fullName>
        <ecNumber evidence="2">6.1.1.22</ecNumber>
    </recommendedName>
    <alternativeName>
        <fullName evidence="8">Asparaginyl-tRNA synthetase</fullName>
    </alternativeName>
</protein>
<evidence type="ECO:0000256" key="8">
    <source>
        <dbReference type="ARBA" id="ARBA00029886"/>
    </source>
</evidence>
<proteinExistence type="inferred from homology"/>
<keyword evidence="5" id="KW-0067">ATP-binding</keyword>
<dbReference type="InterPro" id="IPR004365">
    <property type="entry name" value="NA-bd_OB_tRNA"/>
</dbReference>
<name>A0A9W8B198_9FUNG</name>
<evidence type="ECO:0000256" key="2">
    <source>
        <dbReference type="ARBA" id="ARBA00012816"/>
    </source>
</evidence>
<keyword evidence="4" id="KW-0547">Nucleotide-binding</keyword>
<evidence type="ECO:0000313" key="11">
    <source>
        <dbReference type="EMBL" id="KAJ1976318.1"/>
    </source>
</evidence>
<dbReference type="GO" id="GO:0006421">
    <property type="term" value="P:asparaginyl-tRNA aminoacylation"/>
    <property type="evidence" value="ECO:0007669"/>
    <property type="project" value="InterPro"/>
</dbReference>
<dbReference type="OrthoDB" id="1931232at2759"/>
<dbReference type="Proteomes" id="UP001151582">
    <property type="component" value="Unassembled WGS sequence"/>
</dbReference>
<sequence>MYRLTRRLVPQSATQLIQRQWLSQLGLTLAARQTPSQAAARIGPCRMQCFVTAAPGSSLVGTASQGSTPALPTAPGLPPTIDQILCATPTGATVQVRGWVRSVRKQKSRAFIHLFDGSNLAGVQVLLEDSSLVQNLAITTGASVEVTGQLVNSPGKEQAKEIHGQAVCTIGTCNADSYPLQKKHHSVEFLRTIVHLRPRTKTFNALMRIRNHAANGLQRYLQDQAFVQVHTPIFTTHDCEGGGEVFRVTSNSTLTAPTGHDKGGSDTNKAEFFDQPVYTTVSGQLHAEVMASAFTRVYTFNPTFRAEPSLTYRHLAEFWMLETELAFIDSLEPLLSLAESMLRSTTKTLLDTLTPELDHFAQWVVSKKATVPLADRWRALTDQPFARISYSDAIAVLQAYETKHPKTFEVPAVWGQDLRHEHERFLCEQYFKGPVFVLDFPAAIKAFYMKPNPPSSSGLTAASVDLLVPGSGELMGGSLREHDPLCLEQRLVQAGLSPVDYSWYMDLRRFGPAPHGGFGLGFDRYVQAITGLESIRDVMPFARYYGHCQF</sequence>
<dbReference type="Gene3D" id="3.30.930.10">
    <property type="entry name" value="Bira Bifunctional Protein, Domain 2"/>
    <property type="match status" value="1"/>
</dbReference>
<evidence type="ECO:0000256" key="5">
    <source>
        <dbReference type="ARBA" id="ARBA00022840"/>
    </source>
</evidence>
<keyword evidence="3 11" id="KW-0436">Ligase</keyword>
<dbReference type="EC" id="6.1.1.22" evidence="2"/>
<dbReference type="CDD" id="cd00776">
    <property type="entry name" value="AsxRS_core"/>
    <property type="match status" value="1"/>
</dbReference>
<dbReference type="FunFam" id="3.30.930.10:FF:000016">
    <property type="entry name" value="Asparagine--tRNA ligase"/>
    <property type="match status" value="1"/>
</dbReference>
<dbReference type="Pfam" id="PF01336">
    <property type="entry name" value="tRNA_anti-codon"/>
    <property type="match status" value="1"/>
</dbReference>
<evidence type="ECO:0000259" key="10">
    <source>
        <dbReference type="PROSITE" id="PS50862"/>
    </source>
</evidence>
<dbReference type="NCBIfam" id="NF003037">
    <property type="entry name" value="PRK03932.1"/>
    <property type="match status" value="1"/>
</dbReference>
<accession>A0A9W8B198</accession>
<dbReference type="AlphaFoldDB" id="A0A9W8B198"/>
<dbReference type="PANTHER" id="PTHR22594:SF34">
    <property type="entry name" value="ASPARAGINE--TRNA LIGASE, MITOCHONDRIAL-RELATED"/>
    <property type="match status" value="1"/>
</dbReference>
<dbReference type="InterPro" id="IPR045864">
    <property type="entry name" value="aa-tRNA-synth_II/BPL/LPL"/>
</dbReference>
<dbReference type="InterPro" id="IPR006195">
    <property type="entry name" value="aa-tRNA-synth_II"/>
</dbReference>
<dbReference type="GO" id="GO:0004816">
    <property type="term" value="F:asparagine-tRNA ligase activity"/>
    <property type="evidence" value="ECO:0007669"/>
    <property type="project" value="UniProtKB-EC"/>
</dbReference>
<keyword evidence="6" id="KW-0648">Protein biosynthesis</keyword>
<dbReference type="Pfam" id="PF00152">
    <property type="entry name" value="tRNA-synt_2"/>
    <property type="match status" value="1"/>
</dbReference>
<dbReference type="GO" id="GO:0005739">
    <property type="term" value="C:mitochondrion"/>
    <property type="evidence" value="ECO:0007669"/>
    <property type="project" value="TreeGrafter"/>
</dbReference>
<keyword evidence="12" id="KW-1185">Reference proteome</keyword>
<dbReference type="Gene3D" id="2.40.50.140">
    <property type="entry name" value="Nucleic acid-binding proteins"/>
    <property type="match status" value="1"/>
</dbReference>
<dbReference type="GO" id="GO:0003676">
    <property type="term" value="F:nucleic acid binding"/>
    <property type="evidence" value="ECO:0007669"/>
    <property type="project" value="InterPro"/>
</dbReference>
<evidence type="ECO:0000313" key="12">
    <source>
        <dbReference type="Proteomes" id="UP001151582"/>
    </source>
</evidence>
<gene>
    <name evidence="11" type="primary">SLM5</name>
    <name evidence="11" type="ORF">H4R34_004021</name>
</gene>
<comment type="similarity">
    <text evidence="1">Belongs to the class-II aminoacyl-tRNA synthetase family.</text>
</comment>
<dbReference type="PANTHER" id="PTHR22594">
    <property type="entry name" value="ASPARTYL/LYSYL-TRNA SYNTHETASE"/>
    <property type="match status" value="1"/>
</dbReference>